<dbReference type="EMBL" id="BMDX01000001">
    <property type="protein sequence ID" value="GGA63302.1"/>
    <property type="molecule type" value="Genomic_DNA"/>
</dbReference>
<dbReference type="RefSeq" id="WP_143824442.1">
    <property type="nucleotide sequence ID" value="NZ_BMDX01000001.1"/>
</dbReference>
<dbReference type="PROSITE" id="PS50887">
    <property type="entry name" value="GGDEF"/>
    <property type="match status" value="1"/>
</dbReference>
<dbReference type="SUPFAM" id="SSF55073">
    <property type="entry name" value="Nucleotide cyclase"/>
    <property type="match status" value="1"/>
</dbReference>
<dbReference type="InterPro" id="IPR029787">
    <property type="entry name" value="Nucleotide_cyclase"/>
</dbReference>
<comment type="caution">
    <text evidence="4">The sequence shown here is derived from an EMBL/GenBank/DDBJ whole genome shotgun (WGS) entry which is preliminary data.</text>
</comment>
<dbReference type="SMART" id="SM00267">
    <property type="entry name" value="GGDEF"/>
    <property type="match status" value="1"/>
</dbReference>
<dbReference type="Gene3D" id="3.30.70.270">
    <property type="match status" value="1"/>
</dbReference>
<dbReference type="GO" id="GO:0007165">
    <property type="term" value="P:signal transduction"/>
    <property type="evidence" value="ECO:0007669"/>
    <property type="project" value="InterPro"/>
</dbReference>
<dbReference type="NCBIfam" id="TIGR00254">
    <property type="entry name" value="GGDEF"/>
    <property type="match status" value="1"/>
</dbReference>
<dbReference type="PROSITE" id="PS50885">
    <property type="entry name" value="HAMP"/>
    <property type="match status" value="1"/>
</dbReference>
<dbReference type="InterPro" id="IPR003660">
    <property type="entry name" value="HAMP_dom"/>
</dbReference>
<sequence length="645" mass="73623">MIPLNSLITSHFRKLFLIPVLTLELALLAMYFIVNQLITDESRQDLLFERSQNVYEHLAMRAQDLNHRFNEVRLMLELIQAEQQRSFASPASQNYFPNGAAEFVLEDNGVWRKRVDNGGASVFVSRQFASNSETQRKAMSTENFDPLFIAAVDQIELVDAAYFNSFDNINRYYPFIEDVHLQFPADMHIPNYNFYYLADYQHNPERQMVWTPAYLDPAGQGWMVSAIAPIYHQDRLEGVSGLDITLDSMISEIEQLVLPFAGESFLVDEGGRIIAMSSGIQQLLNLRELTHHDYDKVVTQTHEKPDEYLIQQLPYSAFRQSISGMFEHNEHTRYVEHNDEIFLIASQQITETNWRLYSITNADQVVLRINELDQLAIELGIIAIGLMILFYLLFYILVKYQSGKLSQRISAPIQELQQSSRQASKGNPFIAPNESGIDELDELGNSIGSMVEILNEQARNLIRGQQKLSSEQSHRARLEQQVSTDELTHLLNRRGLLSQGEKALQYAKEQQQPLSVIQFEIGQYPQLIERHGISKAEQLILQCANCCQALMPENAILAYPATAQFILLMPNADIEHAINHARRLRSELYLSIEIDGSSASVLTHFAVTAASLESHESLLSILAKAQQLLEQSRHRPQTSIQTERH</sequence>
<evidence type="ECO:0000259" key="2">
    <source>
        <dbReference type="PROSITE" id="PS50885"/>
    </source>
</evidence>
<name>A0A8J2U1J2_9GAMM</name>
<keyword evidence="1" id="KW-1133">Transmembrane helix</keyword>
<dbReference type="Proteomes" id="UP000619743">
    <property type="component" value="Unassembled WGS sequence"/>
</dbReference>
<keyword evidence="1" id="KW-0472">Membrane</keyword>
<dbReference type="OrthoDB" id="5496380at2"/>
<evidence type="ECO:0000313" key="5">
    <source>
        <dbReference type="Proteomes" id="UP000619743"/>
    </source>
</evidence>
<dbReference type="InterPro" id="IPR000160">
    <property type="entry name" value="GGDEF_dom"/>
</dbReference>
<gene>
    <name evidence="4" type="ORF">GCM10011369_00770</name>
</gene>
<evidence type="ECO:0008006" key="6">
    <source>
        <dbReference type="Google" id="ProtNLM"/>
    </source>
</evidence>
<dbReference type="Pfam" id="PF00672">
    <property type="entry name" value="HAMP"/>
    <property type="match status" value="1"/>
</dbReference>
<dbReference type="GO" id="GO:0016020">
    <property type="term" value="C:membrane"/>
    <property type="evidence" value="ECO:0007669"/>
    <property type="project" value="InterPro"/>
</dbReference>
<feature type="domain" description="GGDEF" evidence="3">
    <location>
        <begin position="512"/>
        <end position="645"/>
    </location>
</feature>
<dbReference type="Gene3D" id="6.10.340.10">
    <property type="match status" value="1"/>
</dbReference>
<dbReference type="Pfam" id="PF00990">
    <property type="entry name" value="GGDEF"/>
    <property type="match status" value="1"/>
</dbReference>
<dbReference type="Gene3D" id="3.30.450.20">
    <property type="entry name" value="PAS domain"/>
    <property type="match status" value="1"/>
</dbReference>
<evidence type="ECO:0000259" key="3">
    <source>
        <dbReference type="PROSITE" id="PS50887"/>
    </source>
</evidence>
<protein>
    <recommendedName>
        <fullName evidence="6">Diguanylate cyclase</fullName>
    </recommendedName>
</protein>
<reference evidence="5" key="1">
    <citation type="journal article" date="2019" name="Int. J. Syst. Evol. Microbiol.">
        <title>The Global Catalogue of Microorganisms (GCM) 10K type strain sequencing project: providing services to taxonomists for standard genome sequencing and annotation.</title>
        <authorList>
            <consortium name="The Broad Institute Genomics Platform"/>
            <consortium name="The Broad Institute Genome Sequencing Center for Infectious Disease"/>
            <person name="Wu L."/>
            <person name="Ma J."/>
        </authorList>
    </citation>
    <scope>NUCLEOTIDE SEQUENCE [LARGE SCALE GENOMIC DNA]</scope>
    <source>
        <strain evidence="5">CGMCC 1.10130</strain>
    </source>
</reference>
<organism evidence="4 5">
    <name type="scientific">Neiella marina</name>
    <dbReference type="NCBI Taxonomy" id="508461"/>
    <lineage>
        <taxon>Bacteria</taxon>
        <taxon>Pseudomonadati</taxon>
        <taxon>Pseudomonadota</taxon>
        <taxon>Gammaproteobacteria</taxon>
        <taxon>Alteromonadales</taxon>
        <taxon>Echinimonadaceae</taxon>
        <taxon>Neiella</taxon>
    </lineage>
</organism>
<feature type="domain" description="HAMP" evidence="2">
    <location>
        <begin position="407"/>
        <end position="459"/>
    </location>
</feature>
<dbReference type="InterPro" id="IPR043128">
    <property type="entry name" value="Rev_trsase/Diguanyl_cyclase"/>
</dbReference>
<feature type="transmembrane region" description="Helical" evidence="1">
    <location>
        <begin position="375"/>
        <end position="398"/>
    </location>
</feature>
<evidence type="ECO:0000313" key="4">
    <source>
        <dbReference type="EMBL" id="GGA63302.1"/>
    </source>
</evidence>
<proteinExistence type="predicted"/>
<dbReference type="AlphaFoldDB" id="A0A8J2U1J2"/>
<dbReference type="SMART" id="SM00304">
    <property type="entry name" value="HAMP"/>
    <property type="match status" value="1"/>
</dbReference>
<dbReference type="CDD" id="cd12913">
    <property type="entry name" value="PDC1_MCP_like"/>
    <property type="match status" value="1"/>
</dbReference>
<dbReference type="CDD" id="cd06225">
    <property type="entry name" value="HAMP"/>
    <property type="match status" value="1"/>
</dbReference>
<dbReference type="Pfam" id="PF22673">
    <property type="entry name" value="MCP-like_PDC_1"/>
    <property type="match status" value="1"/>
</dbReference>
<keyword evidence="1" id="KW-0812">Transmembrane</keyword>
<accession>A0A8J2U1J2</accession>
<feature type="transmembrane region" description="Helical" evidence="1">
    <location>
        <begin position="12"/>
        <end position="34"/>
    </location>
</feature>
<keyword evidence="5" id="KW-1185">Reference proteome</keyword>
<evidence type="ECO:0000256" key="1">
    <source>
        <dbReference type="SAM" id="Phobius"/>
    </source>
</evidence>